<keyword evidence="2" id="KW-1185">Reference proteome</keyword>
<name>A0A7X2ZT98_9FLAO</name>
<dbReference type="Proteomes" id="UP000540519">
    <property type="component" value="Unassembled WGS sequence"/>
</dbReference>
<reference evidence="1 2" key="1">
    <citation type="journal article" date="2019" name="Mar. Drugs">
        <title>Comparative Genomics and CAZyme Genome Repertoires of Marine Zobellia amurskyensis KMM 3526(T) and Zobellia laminariae KMM 3676(T).</title>
        <authorList>
            <person name="Chernysheva N."/>
            <person name="Bystritskaya E."/>
            <person name="Stenkova A."/>
            <person name="Golovkin I."/>
            <person name="Nedashkovskaya O."/>
            <person name="Isaeva M."/>
        </authorList>
    </citation>
    <scope>NUCLEOTIDE SEQUENCE [LARGE SCALE GENOMIC DNA]</scope>
    <source>
        <strain evidence="1 2">KMM 3526</strain>
    </source>
</reference>
<accession>A0A7X2ZT98</accession>
<sequence>MKDSNIQKLIFIYNADSGLKNSLIDSAHKILSPSTYDCNLCDITFGVFTENKIWKKFREETDLEMEFLHKNEYKTQYASKFGSKFTFPVILAQVNNDLQVFLGTDEMNDLENAESLMKIIQERAKA</sequence>
<dbReference type="OrthoDB" id="572467at2"/>
<dbReference type="AlphaFoldDB" id="A0A7X2ZT98"/>
<evidence type="ECO:0000313" key="1">
    <source>
        <dbReference type="EMBL" id="MUH35992.1"/>
    </source>
</evidence>
<proteinExistence type="predicted"/>
<evidence type="ECO:0000313" key="2">
    <source>
        <dbReference type="Proteomes" id="UP000540519"/>
    </source>
</evidence>
<organism evidence="1 2">
    <name type="scientific">Zobellia amurskyensis</name>
    <dbReference type="NCBI Taxonomy" id="248905"/>
    <lineage>
        <taxon>Bacteria</taxon>
        <taxon>Pseudomonadati</taxon>
        <taxon>Bacteroidota</taxon>
        <taxon>Flavobacteriia</taxon>
        <taxon>Flavobacteriales</taxon>
        <taxon>Flavobacteriaceae</taxon>
        <taxon>Zobellia</taxon>
    </lineage>
</organism>
<protein>
    <submittedName>
        <fullName evidence="1">GTPase</fullName>
    </submittedName>
</protein>
<comment type="caution">
    <text evidence="1">The sequence shown here is derived from an EMBL/GenBank/DDBJ whole genome shotgun (WGS) entry which is preliminary data.</text>
</comment>
<dbReference type="RefSeq" id="WP_038235157.1">
    <property type="nucleotide sequence ID" value="NZ_RCNR01000013.1"/>
</dbReference>
<dbReference type="EMBL" id="RCNR01000013">
    <property type="protein sequence ID" value="MUH35992.1"/>
    <property type="molecule type" value="Genomic_DNA"/>
</dbReference>
<gene>
    <name evidence="1" type="ORF">D9O36_09075</name>
</gene>